<dbReference type="SUPFAM" id="SSF53901">
    <property type="entry name" value="Thiolase-like"/>
    <property type="match status" value="2"/>
</dbReference>
<dbReference type="EC" id="2.3.1.-" evidence="4"/>
<dbReference type="CDD" id="cd00831">
    <property type="entry name" value="CHS_like"/>
    <property type="match status" value="1"/>
</dbReference>
<dbReference type="EMBL" id="AK376652">
    <property type="protein sequence ID" value="BAK07847.1"/>
    <property type="molecule type" value="mRNA"/>
</dbReference>
<keyword evidence="3 4" id="KW-0012">Acyltransferase</keyword>
<dbReference type="Pfam" id="PF08392">
    <property type="entry name" value="FAE1_CUT1_RppA"/>
    <property type="match status" value="1"/>
</dbReference>
<evidence type="ECO:0000256" key="2">
    <source>
        <dbReference type="ARBA" id="ARBA00022679"/>
    </source>
</evidence>
<dbReference type="InterPro" id="IPR016039">
    <property type="entry name" value="Thiolase-like"/>
</dbReference>
<dbReference type="AlphaFoldDB" id="F2EKH5"/>
<evidence type="ECO:0000256" key="1">
    <source>
        <dbReference type="ARBA" id="ARBA00005531"/>
    </source>
</evidence>
<dbReference type="InterPro" id="IPR013747">
    <property type="entry name" value="ACP_syn_III_C"/>
</dbReference>
<dbReference type="Pfam" id="PF08541">
    <property type="entry name" value="ACP_syn_III_C"/>
    <property type="match status" value="1"/>
</dbReference>
<dbReference type="UniPathway" id="UPA00094"/>
<keyword evidence="5" id="KW-0812">Transmembrane</keyword>
<keyword evidence="2 4" id="KW-0808">Transferase</keyword>
<evidence type="ECO:0000259" key="7">
    <source>
        <dbReference type="Pfam" id="PF08541"/>
    </source>
</evidence>
<sequence length="452" mass="50711">MLLLDDLFFIWHGASAHTRLLMLFLCVSTVTTLLYVMSRSRTVYIVDYACYRPNSKYRISKDAWIENIHHSWSYDDNSNHRFLARISERSGLGDETYLPSCHHHIPPYNCLSEARVEAELSIFTTIDDLLVKTSINLDAIAILIVNCSLFNTTPSLADMIMQRYRLRENICSVQLSGMGCSAGLIAVGLAKDLLQNAPSNAHALVVSTEILTGTYYTGRKREMQLTDMLFRMGGSAVLLSTSSSNARFELAHVIRNCTSSDDNAYQCVFYEEDDEGILGLNLSKNLVHVAGKALEDNITMVGPLILPLSVKIAFSLSFISQKVRYGTTKPCLPDFRKAFDHLCIHAGGRAVIDAVQHSLCLLDEHVEPSRMTLHKFGNTSSSSVWYELAYSEVKGRMSKGDRVWMIGFGSGYKCNSVVLNCIQPAKYADKAWRGCIYRYPIDVPKEVYNMVQ</sequence>
<proteinExistence type="evidence at transcript level"/>
<keyword evidence="5" id="KW-1133">Transmembrane helix</keyword>
<accession>F2EKH5</accession>
<comment type="similarity">
    <text evidence="1 4">Belongs to the thiolase-like superfamily. Chalcone/stilbene synthases family.</text>
</comment>
<dbReference type="PIRSF" id="PIRSF036417">
    <property type="entry name" value="3-ktacl-CoA_syn"/>
    <property type="match status" value="1"/>
</dbReference>
<evidence type="ECO:0000259" key="6">
    <source>
        <dbReference type="Pfam" id="PF08392"/>
    </source>
</evidence>
<feature type="domain" description="FAE" evidence="6">
    <location>
        <begin position="35"/>
        <end position="322"/>
    </location>
</feature>
<protein>
    <recommendedName>
        <fullName evidence="4">3-ketoacyl-CoA synthase</fullName>
        <ecNumber evidence="4">2.3.1.-</ecNumber>
    </recommendedName>
</protein>
<evidence type="ECO:0000256" key="5">
    <source>
        <dbReference type="SAM" id="Phobius"/>
    </source>
</evidence>
<dbReference type="GO" id="GO:0016747">
    <property type="term" value="F:acyltransferase activity, transferring groups other than amino-acyl groups"/>
    <property type="evidence" value="ECO:0007669"/>
    <property type="project" value="InterPro"/>
</dbReference>
<name>F2EKH5_HORVV</name>
<dbReference type="Gene3D" id="3.40.47.10">
    <property type="match status" value="1"/>
</dbReference>
<evidence type="ECO:0000313" key="8">
    <source>
        <dbReference type="EMBL" id="BAK07847.1"/>
    </source>
</evidence>
<comment type="pathway">
    <text evidence="4">Lipid metabolism; fatty acid biosynthesis.</text>
</comment>
<dbReference type="GO" id="GO:0006633">
    <property type="term" value="P:fatty acid biosynthetic process"/>
    <property type="evidence" value="ECO:0007669"/>
    <property type="project" value="UniProtKB-UniPathway"/>
</dbReference>
<feature type="transmembrane region" description="Helical" evidence="5">
    <location>
        <begin position="20"/>
        <end position="37"/>
    </location>
</feature>
<dbReference type="InterPro" id="IPR013601">
    <property type="entry name" value="FAE1_typ3_polyketide_synth"/>
</dbReference>
<evidence type="ECO:0000256" key="3">
    <source>
        <dbReference type="ARBA" id="ARBA00023315"/>
    </source>
</evidence>
<evidence type="ECO:0000256" key="4">
    <source>
        <dbReference type="PIRNR" id="PIRNR036417"/>
    </source>
</evidence>
<dbReference type="PANTHER" id="PTHR31561">
    <property type="entry name" value="3-KETOACYL-COA SYNTHASE"/>
    <property type="match status" value="1"/>
</dbReference>
<feature type="domain" description="Beta-ketoacyl-[acyl-carrier-protein] synthase III C-terminal" evidence="7">
    <location>
        <begin position="339"/>
        <end position="420"/>
    </location>
</feature>
<dbReference type="GO" id="GO:0016020">
    <property type="term" value="C:membrane"/>
    <property type="evidence" value="ECO:0007669"/>
    <property type="project" value="InterPro"/>
</dbReference>
<reference evidence="8" key="1">
    <citation type="journal article" date="2011" name="Plant Physiol.">
        <title>Comprehensive sequence analysis of 24,783 barley full-length cDNAs derived from 12 clone libraries.</title>
        <authorList>
            <person name="Matsumoto T."/>
            <person name="Tanaka T."/>
            <person name="Sakai H."/>
            <person name="Amano N."/>
            <person name="Kanamori H."/>
            <person name="Kurita K."/>
            <person name="Kikuta A."/>
            <person name="Kamiya K."/>
            <person name="Yamamoto M."/>
            <person name="Ikawa H."/>
            <person name="Fujii N."/>
            <person name="Hori K."/>
            <person name="Itoh T."/>
            <person name="Sato K."/>
        </authorList>
    </citation>
    <scope>NUCLEOTIDE SEQUENCE</scope>
</reference>
<organism evidence="8">
    <name type="scientific">Hordeum vulgare subsp. vulgare</name>
    <name type="common">Domesticated barley</name>
    <dbReference type="NCBI Taxonomy" id="112509"/>
    <lineage>
        <taxon>Eukaryota</taxon>
        <taxon>Viridiplantae</taxon>
        <taxon>Streptophyta</taxon>
        <taxon>Embryophyta</taxon>
        <taxon>Tracheophyta</taxon>
        <taxon>Spermatophyta</taxon>
        <taxon>Magnoliopsida</taxon>
        <taxon>Liliopsida</taxon>
        <taxon>Poales</taxon>
        <taxon>Poaceae</taxon>
        <taxon>BOP clade</taxon>
        <taxon>Pooideae</taxon>
        <taxon>Triticodae</taxon>
        <taxon>Triticeae</taxon>
        <taxon>Hordeinae</taxon>
        <taxon>Hordeum</taxon>
    </lineage>
</organism>
<dbReference type="InterPro" id="IPR012392">
    <property type="entry name" value="3-ktacl-CoA_syn"/>
</dbReference>
<feature type="transmembrane region" description="Helical" evidence="5">
    <location>
        <begin position="169"/>
        <end position="189"/>
    </location>
</feature>
<keyword evidence="5" id="KW-0472">Membrane</keyword>